<dbReference type="EMBL" id="GGFJ01013277">
    <property type="protein sequence ID" value="MBW62418.1"/>
    <property type="molecule type" value="Transcribed_RNA"/>
</dbReference>
<name>A0A2M4CBT8_9DIPT</name>
<protein>
    <submittedName>
        <fullName evidence="2">Putative secreted protein</fullName>
    </submittedName>
</protein>
<evidence type="ECO:0000256" key="1">
    <source>
        <dbReference type="SAM" id="SignalP"/>
    </source>
</evidence>
<accession>A0A2M4CBT8</accession>
<reference evidence="2" key="1">
    <citation type="submission" date="2018-01" db="EMBL/GenBank/DDBJ databases">
        <title>An insight into the sialome of Amazonian anophelines.</title>
        <authorList>
            <person name="Ribeiro J.M."/>
            <person name="Scarpassa V."/>
            <person name="Calvo E."/>
        </authorList>
    </citation>
    <scope>NUCLEOTIDE SEQUENCE</scope>
    <source>
        <tissue evidence="2">Salivary glands</tissue>
    </source>
</reference>
<organism evidence="2">
    <name type="scientific">Anopheles marajoara</name>
    <dbReference type="NCBI Taxonomy" id="58244"/>
    <lineage>
        <taxon>Eukaryota</taxon>
        <taxon>Metazoa</taxon>
        <taxon>Ecdysozoa</taxon>
        <taxon>Arthropoda</taxon>
        <taxon>Hexapoda</taxon>
        <taxon>Insecta</taxon>
        <taxon>Pterygota</taxon>
        <taxon>Neoptera</taxon>
        <taxon>Endopterygota</taxon>
        <taxon>Diptera</taxon>
        <taxon>Nematocera</taxon>
        <taxon>Culicoidea</taxon>
        <taxon>Culicidae</taxon>
        <taxon>Anophelinae</taxon>
        <taxon>Anopheles</taxon>
    </lineage>
</organism>
<feature type="chain" id="PRO_5014714422" evidence="1">
    <location>
        <begin position="20"/>
        <end position="84"/>
    </location>
</feature>
<sequence>MFLFLVPFAFVFGMRASHGERQQGALAWLGLLPVLPACRWQRFSEFGYQKPQIISQITGVGSVDGAWMAWRRSAPGAKPDRSWD</sequence>
<evidence type="ECO:0000313" key="2">
    <source>
        <dbReference type="EMBL" id="MBW62418.1"/>
    </source>
</evidence>
<feature type="signal peptide" evidence="1">
    <location>
        <begin position="1"/>
        <end position="19"/>
    </location>
</feature>
<keyword evidence="1" id="KW-0732">Signal</keyword>
<proteinExistence type="predicted"/>
<dbReference type="AlphaFoldDB" id="A0A2M4CBT8"/>